<organism evidence="6 7">
    <name type="scientific">Vibrio hepatarius</name>
    <dbReference type="NCBI Taxonomy" id="171383"/>
    <lineage>
        <taxon>Bacteria</taxon>
        <taxon>Pseudomonadati</taxon>
        <taxon>Pseudomonadota</taxon>
        <taxon>Gammaproteobacteria</taxon>
        <taxon>Vibrionales</taxon>
        <taxon>Vibrionaceae</taxon>
        <taxon>Vibrio</taxon>
        <taxon>Vibrio oreintalis group</taxon>
    </lineage>
</organism>
<dbReference type="PROSITE" id="PS00622">
    <property type="entry name" value="HTH_LUXR_1"/>
    <property type="match status" value="1"/>
</dbReference>
<dbReference type="InterPro" id="IPR016032">
    <property type="entry name" value="Sig_transdc_resp-reg_C-effctor"/>
</dbReference>
<dbReference type="AlphaFoldDB" id="A0A0M0I5M7"/>
<comment type="caution">
    <text evidence="6">The sequence shown here is derived from an EMBL/GenBank/DDBJ whole genome shotgun (WGS) entry which is preliminary data.</text>
</comment>
<accession>A0A0M0I5M7</accession>
<feature type="domain" description="HTH luxR-type" evidence="4">
    <location>
        <begin position="134"/>
        <end position="199"/>
    </location>
</feature>
<sequence length="210" mass="23712">MMSETKTLVIDSQPLMRDALEQLVLESLPKAQVFQTNSAIFGAQMVRNQHIDLVILDVSLENSDGFEFVRRARAHGYRGKILFISSNSHPMYVNTAQKLGANGYIAKNEPIPALKEAIISVVRGYAMFKQAPCRKRSNVALSNRETIVFNYLVKGYTNKKISELLSLSSKTISTYKSRILEKYSVSSIVELMNLQEHMYVEMAELKKDVA</sequence>
<dbReference type="InterPro" id="IPR036388">
    <property type="entry name" value="WH-like_DNA-bd_sf"/>
</dbReference>
<keyword evidence="2" id="KW-0238">DNA-binding</keyword>
<evidence type="ECO:0000256" key="1">
    <source>
        <dbReference type="ARBA" id="ARBA00022553"/>
    </source>
</evidence>
<dbReference type="SMART" id="SM00448">
    <property type="entry name" value="REC"/>
    <property type="match status" value="1"/>
</dbReference>
<dbReference type="InterPro" id="IPR058245">
    <property type="entry name" value="NreC/VraR/RcsB-like_REC"/>
</dbReference>
<dbReference type="SMART" id="SM00421">
    <property type="entry name" value="HTH_LUXR"/>
    <property type="match status" value="1"/>
</dbReference>
<protein>
    <submittedName>
        <fullName evidence="6">Regulator</fullName>
    </submittedName>
</protein>
<dbReference type="Gene3D" id="1.10.10.10">
    <property type="entry name" value="Winged helix-like DNA-binding domain superfamily/Winged helix DNA-binding domain"/>
    <property type="match status" value="1"/>
</dbReference>
<dbReference type="InterPro" id="IPR001789">
    <property type="entry name" value="Sig_transdc_resp-reg_receiver"/>
</dbReference>
<evidence type="ECO:0000256" key="3">
    <source>
        <dbReference type="PROSITE-ProRule" id="PRU00169"/>
    </source>
</evidence>
<evidence type="ECO:0000313" key="7">
    <source>
        <dbReference type="Proteomes" id="UP000037530"/>
    </source>
</evidence>
<dbReference type="Proteomes" id="UP000037530">
    <property type="component" value="Unassembled WGS sequence"/>
</dbReference>
<dbReference type="PANTHER" id="PTHR45566">
    <property type="entry name" value="HTH-TYPE TRANSCRIPTIONAL REGULATOR YHJB-RELATED"/>
    <property type="match status" value="1"/>
</dbReference>
<dbReference type="EMBL" id="LHPI01000001">
    <property type="protein sequence ID" value="KOO09626.1"/>
    <property type="molecule type" value="Genomic_DNA"/>
</dbReference>
<dbReference type="PANTHER" id="PTHR45566:SF1">
    <property type="entry name" value="HTH-TYPE TRANSCRIPTIONAL REGULATOR YHJB-RELATED"/>
    <property type="match status" value="1"/>
</dbReference>
<dbReference type="GO" id="GO:0000160">
    <property type="term" value="P:phosphorelay signal transduction system"/>
    <property type="evidence" value="ECO:0007669"/>
    <property type="project" value="InterPro"/>
</dbReference>
<dbReference type="GO" id="GO:0003677">
    <property type="term" value="F:DNA binding"/>
    <property type="evidence" value="ECO:0007669"/>
    <property type="project" value="UniProtKB-KW"/>
</dbReference>
<dbReference type="InterPro" id="IPR011006">
    <property type="entry name" value="CheY-like_superfamily"/>
</dbReference>
<proteinExistence type="predicted"/>
<dbReference type="STRING" id="171383.AKJ31_04535"/>
<keyword evidence="1 3" id="KW-0597">Phosphoprotein</keyword>
<reference evidence="7" key="1">
    <citation type="submission" date="2015-08" db="EMBL/GenBank/DDBJ databases">
        <title>Vibrio galatheae sp. nov., a novel member of the Vibrionaceae family isolated from the Solomon Islands.</title>
        <authorList>
            <person name="Giubergia S."/>
            <person name="Machado H."/>
            <person name="Mateiu R.V."/>
            <person name="Gram L."/>
        </authorList>
    </citation>
    <scope>NUCLEOTIDE SEQUENCE [LARGE SCALE GENOMIC DNA]</scope>
    <source>
        <strain evidence="7">DSM 19134</strain>
    </source>
</reference>
<dbReference type="PROSITE" id="PS50043">
    <property type="entry name" value="HTH_LUXR_2"/>
    <property type="match status" value="1"/>
</dbReference>
<evidence type="ECO:0000313" key="6">
    <source>
        <dbReference type="EMBL" id="KOO09626.1"/>
    </source>
</evidence>
<dbReference type="CDD" id="cd17535">
    <property type="entry name" value="REC_NarL-like"/>
    <property type="match status" value="1"/>
</dbReference>
<name>A0A0M0I5M7_9VIBR</name>
<dbReference type="RefSeq" id="WP_053407887.1">
    <property type="nucleotide sequence ID" value="NZ_DAIPHI010000029.1"/>
</dbReference>
<dbReference type="InterPro" id="IPR000792">
    <property type="entry name" value="Tscrpt_reg_LuxR_C"/>
</dbReference>
<dbReference type="PROSITE" id="PS50110">
    <property type="entry name" value="RESPONSE_REGULATORY"/>
    <property type="match status" value="1"/>
</dbReference>
<dbReference type="SUPFAM" id="SSF46894">
    <property type="entry name" value="C-terminal effector domain of the bipartite response regulators"/>
    <property type="match status" value="1"/>
</dbReference>
<feature type="domain" description="Response regulatory" evidence="5">
    <location>
        <begin position="6"/>
        <end position="122"/>
    </location>
</feature>
<dbReference type="PATRIC" id="fig|171383.3.peg.935"/>
<dbReference type="OrthoDB" id="9796655at2"/>
<evidence type="ECO:0000259" key="5">
    <source>
        <dbReference type="PROSITE" id="PS50110"/>
    </source>
</evidence>
<dbReference type="InterPro" id="IPR051015">
    <property type="entry name" value="EvgA-like"/>
</dbReference>
<evidence type="ECO:0000256" key="2">
    <source>
        <dbReference type="ARBA" id="ARBA00023125"/>
    </source>
</evidence>
<dbReference type="PRINTS" id="PR00038">
    <property type="entry name" value="HTHLUXR"/>
</dbReference>
<dbReference type="Pfam" id="PF00072">
    <property type="entry name" value="Response_reg"/>
    <property type="match status" value="1"/>
</dbReference>
<dbReference type="SUPFAM" id="SSF52172">
    <property type="entry name" value="CheY-like"/>
    <property type="match status" value="1"/>
</dbReference>
<dbReference type="CDD" id="cd06170">
    <property type="entry name" value="LuxR_C_like"/>
    <property type="match status" value="1"/>
</dbReference>
<feature type="modified residue" description="4-aspartylphosphate" evidence="3">
    <location>
        <position position="57"/>
    </location>
</feature>
<evidence type="ECO:0000259" key="4">
    <source>
        <dbReference type="PROSITE" id="PS50043"/>
    </source>
</evidence>
<dbReference type="Gene3D" id="3.40.50.2300">
    <property type="match status" value="1"/>
</dbReference>
<keyword evidence="7" id="KW-1185">Reference proteome</keyword>
<gene>
    <name evidence="6" type="ORF">AKJ31_04535</name>
</gene>
<dbReference type="Pfam" id="PF00196">
    <property type="entry name" value="GerE"/>
    <property type="match status" value="1"/>
</dbReference>
<dbReference type="GO" id="GO:0006355">
    <property type="term" value="P:regulation of DNA-templated transcription"/>
    <property type="evidence" value="ECO:0007669"/>
    <property type="project" value="InterPro"/>
</dbReference>